<gene>
    <name evidence="2" type="ORF">TVAG_364180</name>
</gene>
<evidence type="ECO:0000313" key="2">
    <source>
        <dbReference type="EMBL" id="EAY10695.1"/>
    </source>
</evidence>
<name>A2E9D1_TRIV3</name>
<dbReference type="EMBL" id="DS113333">
    <property type="protein sequence ID" value="EAY10695.1"/>
    <property type="molecule type" value="Genomic_DNA"/>
</dbReference>
<keyword evidence="3" id="KW-1185">Reference proteome</keyword>
<proteinExistence type="predicted"/>
<reference evidence="2" key="1">
    <citation type="submission" date="2006-10" db="EMBL/GenBank/DDBJ databases">
        <authorList>
            <person name="Amadeo P."/>
            <person name="Zhao Q."/>
            <person name="Wortman J."/>
            <person name="Fraser-Liggett C."/>
            <person name="Carlton J."/>
        </authorList>
    </citation>
    <scope>NUCLEOTIDE SEQUENCE</scope>
    <source>
        <strain evidence="2">G3</strain>
    </source>
</reference>
<sequence length="81" mass="9100">MSNNKPSNNNEPPNDPSEPDREETSDIKTPSSKNTQFRAGSLTDPFFTPNFDDNSQDAKDNSIAIFEFDCIFLSNKSTYCN</sequence>
<protein>
    <submittedName>
        <fullName evidence="2">Uncharacterized protein</fullName>
    </submittedName>
</protein>
<dbReference type="InParanoid" id="A2E9D1"/>
<dbReference type="AlphaFoldDB" id="A2E9D1"/>
<organism evidence="2 3">
    <name type="scientific">Trichomonas vaginalis (strain ATCC PRA-98 / G3)</name>
    <dbReference type="NCBI Taxonomy" id="412133"/>
    <lineage>
        <taxon>Eukaryota</taxon>
        <taxon>Metamonada</taxon>
        <taxon>Parabasalia</taxon>
        <taxon>Trichomonadida</taxon>
        <taxon>Trichomonadidae</taxon>
        <taxon>Trichomonas</taxon>
    </lineage>
</organism>
<dbReference type="KEGG" id="tva:4768630"/>
<feature type="compositionally biased region" description="Low complexity" evidence="1">
    <location>
        <begin position="1"/>
        <end position="12"/>
    </location>
</feature>
<reference evidence="2" key="2">
    <citation type="journal article" date="2007" name="Science">
        <title>Draft genome sequence of the sexually transmitted pathogen Trichomonas vaginalis.</title>
        <authorList>
            <person name="Carlton J.M."/>
            <person name="Hirt R.P."/>
            <person name="Silva J.C."/>
            <person name="Delcher A.L."/>
            <person name="Schatz M."/>
            <person name="Zhao Q."/>
            <person name="Wortman J.R."/>
            <person name="Bidwell S.L."/>
            <person name="Alsmark U.C.M."/>
            <person name="Besteiro S."/>
            <person name="Sicheritz-Ponten T."/>
            <person name="Noel C.J."/>
            <person name="Dacks J.B."/>
            <person name="Foster P.G."/>
            <person name="Simillion C."/>
            <person name="Van de Peer Y."/>
            <person name="Miranda-Saavedra D."/>
            <person name="Barton G.J."/>
            <person name="Westrop G.D."/>
            <person name="Mueller S."/>
            <person name="Dessi D."/>
            <person name="Fiori P.L."/>
            <person name="Ren Q."/>
            <person name="Paulsen I."/>
            <person name="Zhang H."/>
            <person name="Bastida-Corcuera F.D."/>
            <person name="Simoes-Barbosa A."/>
            <person name="Brown M.T."/>
            <person name="Hayes R.D."/>
            <person name="Mukherjee M."/>
            <person name="Okumura C.Y."/>
            <person name="Schneider R."/>
            <person name="Smith A.J."/>
            <person name="Vanacova S."/>
            <person name="Villalvazo M."/>
            <person name="Haas B.J."/>
            <person name="Pertea M."/>
            <person name="Feldblyum T.V."/>
            <person name="Utterback T.R."/>
            <person name="Shu C.L."/>
            <person name="Osoegawa K."/>
            <person name="de Jong P.J."/>
            <person name="Hrdy I."/>
            <person name="Horvathova L."/>
            <person name="Zubacova Z."/>
            <person name="Dolezal P."/>
            <person name="Malik S.B."/>
            <person name="Logsdon J.M. Jr."/>
            <person name="Henze K."/>
            <person name="Gupta A."/>
            <person name="Wang C.C."/>
            <person name="Dunne R.L."/>
            <person name="Upcroft J.A."/>
            <person name="Upcroft P."/>
            <person name="White O."/>
            <person name="Salzberg S.L."/>
            <person name="Tang P."/>
            <person name="Chiu C.-H."/>
            <person name="Lee Y.-S."/>
            <person name="Embley T.M."/>
            <person name="Coombs G.H."/>
            <person name="Mottram J.C."/>
            <person name="Tachezy J."/>
            <person name="Fraser-Liggett C.M."/>
            <person name="Johnson P.J."/>
        </authorList>
    </citation>
    <scope>NUCLEOTIDE SEQUENCE [LARGE SCALE GENOMIC DNA]</scope>
    <source>
        <strain evidence="2">G3</strain>
    </source>
</reference>
<evidence type="ECO:0000313" key="3">
    <source>
        <dbReference type="Proteomes" id="UP000001542"/>
    </source>
</evidence>
<dbReference type="RefSeq" id="XP_001322918.1">
    <property type="nucleotide sequence ID" value="XM_001322883.1"/>
</dbReference>
<dbReference type="VEuPathDB" id="TrichDB:TVAG_364180"/>
<dbReference type="VEuPathDB" id="TrichDB:TVAGG3_0000660"/>
<feature type="region of interest" description="Disordered" evidence="1">
    <location>
        <begin position="1"/>
        <end position="55"/>
    </location>
</feature>
<dbReference type="Proteomes" id="UP000001542">
    <property type="component" value="Unassembled WGS sequence"/>
</dbReference>
<evidence type="ECO:0000256" key="1">
    <source>
        <dbReference type="SAM" id="MobiDB-lite"/>
    </source>
</evidence>
<feature type="compositionally biased region" description="Polar residues" evidence="1">
    <location>
        <begin position="27"/>
        <end position="38"/>
    </location>
</feature>
<accession>A2E9D1</accession>